<feature type="region of interest" description="Disordered" evidence="1">
    <location>
        <begin position="63"/>
        <end position="95"/>
    </location>
</feature>
<gene>
    <name evidence="2" type="ORF">QN277_026192</name>
</gene>
<proteinExistence type="predicted"/>
<feature type="region of interest" description="Disordered" evidence="1">
    <location>
        <begin position="1"/>
        <end position="31"/>
    </location>
</feature>
<dbReference type="Proteomes" id="UP001293593">
    <property type="component" value="Unassembled WGS sequence"/>
</dbReference>
<dbReference type="InterPro" id="IPR044171">
    <property type="entry name" value="LAX2-like"/>
</dbReference>
<dbReference type="EMBL" id="JAWXYG010000008">
    <property type="protein sequence ID" value="KAK4265094.1"/>
    <property type="molecule type" value="Genomic_DNA"/>
</dbReference>
<protein>
    <submittedName>
        <fullName evidence="2">Uncharacterized protein</fullName>
    </submittedName>
</protein>
<sequence>MTMLPATHHELSSKQDHRHQQQQNYGGFGSGGSTVMSRLEVEGYYYNNNQNICRESDQLLLGSDMGEDDQSRSNSASVGGLCGGGGSKGNNNHQIINNQHQDDQQEKDQGWLQLSIGRQREGDQLGGSSSPVELDLLPHSSSEPCRPFLLPPPPAPPQLGGGSVAVPLLNFSYTQPQPPPPPPLPPSNLIFQQLQYPPSVSGFASHHHSQYSNWAFAPFTMPSSSSSSSFPLSSHHLAASYFPRPFHFPPGFHDDASAGPSSDFRVVDPPRRPHSGIWFMLQASPNQAKEPFLPQIPKSYLRIKDGRMTVRLLLKYLVNKLRLQSESEIEIRCRGQQLGPLLTLEDVRDNIWSPMTPTLLSDSSTTDHIMVLYYGRCA</sequence>
<dbReference type="PANTHER" id="PTHR47290:SF4">
    <property type="entry name" value="RING FINGER PROTEIN"/>
    <property type="match status" value="1"/>
</dbReference>
<reference evidence="2" key="1">
    <citation type="submission" date="2023-10" db="EMBL/GenBank/DDBJ databases">
        <title>Chromosome-level genome of the transformable northern wattle, Acacia crassicarpa.</title>
        <authorList>
            <person name="Massaro I."/>
            <person name="Sinha N.R."/>
            <person name="Poethig S."/>
            <person name="Leichty A.R."/>
        </authorList>
    </citation>
    <scope>NUCLEOTIDE SEQUENCE</scope>
    <source>
        <strain evidence="2">Acra3RX</strain>
        <tissue evidence="2">Leaf</tissue>
    </source>
</reference>
<dbReference type="PANTHER" id="PTHR47290">
    <property type="entry name" value="RING FINGER PROTEIN"/>
    <property type="match status" value="1"/>
</dbReference>
<dbReference type="AlphaFoldDB" id="A0AAE1JBL0"/>
<evidence type="ECO:0000256" key="1">
    <source>
        <dbReference type="SAM" id="MobiDB-lite"/>
    </source>
</evidence>
<comment type="caution">
    <text evidence="2">The sequence shown here is derived from an EMBL/GenBank/DDBJ whole genome shotgun (WGS) entry which is preliminary data.</text>
</comment>
<evidence type="ECO:0000313" key="2">
    <source>
        <dbReference type="EMBL" id="KAK4265094.1"/>
    </source>
</evidence>
<accession>A0AAE1JBL0</accession>
<name>A0AAE1JBL0_9FABA</name>
<evidence type="ECO:0000313" key="3">
    <source>
        <dbReference type="Proteomes" id="UP001293593"/>
    </source>
</evidence>
<feature type="compositionally biased region" description="Basic and acidic residues" evidence="1">
    <location>
        <begin position="7"/>
        <end position="19"/>
    </location>
</feature>
<keyword evidence="3" id="KW-1185">Reference proteome</keyword>
<dbReference type="Gene3D" id="3.10.20.90">
    <property type="entry name" value="Phosphatidylinositol 3-kinase Catalytic Subunit, Chain A, domain 1"/>
    <property type="match status" value="1"/>
</dbReference>
<organism evidence="2 3">
    <name type="scientific">Acacia crassicarpa</name>
    <name type="common">northern wattle</name>
    <dbReference type="NCBI Taxonomy" id="499986"/>
    <lineage>
        <taxon>Eukaryota</taxon>
        <taxon>Viridiplantae</taxon>
        <taxon>Streptophyta</taxon>
        <taxon>Embryophyta</taxon>
        <taxon>Tracheophyta</taxon>
        <taxon>Spermatophyta</taxon>
        <taxon>Magnoliopsida</taxon>
        <taxon>eudicotyledons</taxon>
        <taxon>Gunneridae</taxon>
        <taxon>Pentapetalae</taxon>
        <taxon>rosids</taxon>
        <taxon>fabids</taxon>
        <taxon>Fabales</taxon>
        <taxon>Fabaceae</taxon>
        <taxon>Caesalpinioideae</taxon>
        <taxon>mimosoid clade</taxon>
        <taxon>Acacieae</taxon>
        <taxon>Acacia</taxon>
    </lineage>
</organism>